<dbReference type="EMBL" id="JANVFO010000010">
    <property type="protein sequence ID" value="KAJ3735312.1"/>
    <property type="molecule type" value="Genomic_DNA"/>
</dbReference>
<reference evidence="1" key="1">
    <citation type="submission" date="2022-08" db="EMBL/GenBank/DDBJ databases">
        <authorList>
            <consortium name="DOE Joint Genome Institute"/>
            <person name="Min B."/>
            <person name="Sierra-Patev S."/>
            <person name="Naranjo-Ortiz M."/>
            <person name="Looney B."/>
            <person name="Konkel Z."/>
            <person name="Slot J.C."/>
            <person name="Sakamoto Y."/>
            <person name="Steenwyk J.L."/>
            <person name="Rokas A."/>
            <person name="Carro J."/>
            <person name="Camarero S."/>
            <person name="Ferreira P."/>
            <person name="Molpeceres G."/>
            <person name="Ruiz-duenas F.J."/>
            <person name="Serrano A."/>
            <person name="Henrissat B."/>
            <person name="Drula E."/>
            <person name="Hughes K.W."/>
            <person name="Mata J.L."/>
            <person name="Ishikawa N.K."/>
            <person name="Vargas-Isla R."/>
            <person name="Ushijima S."/>
            <person name="Smith C.A."/>
            <person name="Ahrendt S."/>
            <person name="Andreopoulos W."/>
            <person name="He G."/>
            <person name="LaButti K."/>
            <person name="Lipzen A."/>
            <person name="Ng V."/>
            <person name="Riley R."/>
            <person name="Sandor L."/>
            <person name="Barry K."/>
            <person name="Martinez A.T."/>
            <person name="Xiao Y."/>
            <person name="Gibbons J.G."/>
            <person name="Terashima K."/>
            <person name="Hibbett D.S."/>
            <person name="Grigoriev I.V."/>
        </authorList>
    </citation>
    <scope>NUCLEOTIDE SEQUENCE</scope>
    <source>
        <strain evidence="1">ET3784</strain>
    </source>
</reference>
<organism evidence="1 2">
    <name type="scientific">Lentinula guzmanii</name>
    <dbReference type="NCBI Taxonomy" id="2804957"/>
    <lineage>
        <taxon>Eukaryota</taxon>
        <taxon>Fungi</taxon>
        <taxon>Dikarya</taxon>
        <taxon>Basidiomycota</taxon>
        <taxon>Agaricomycotina</taxon>
        <taxon>Agaricomycetes</taxon>
        <taxon>Agaricomycetidae</taxon>
        <taxon>Agaricales</taxon>
        <taxon>Marasmiineae</taxon>
        <taxon>Omphalotaceae</taxon>
        <taxon>Lentinula</taxon>
    </lineage>
</organism>
<dbReference type="Proteomes" id="UP001176059">
    <property type="component" value="Unassembled WGS sequence"/>
</dbReference>
<proteinExistence type="predicted"/>
<evidence type="ECO:0000313" key="2">
    <source>
        <dbReference type="Proteomes" id="UP001176059"/>
    </source>
</evidence>
<gene>
    <name evidence="1" type="ORF">DFJ43DRAFT_1059259</name>
</gene>
<keyword evidence="2" id="KW-1185">Reference proteome</keyword>
<sequence length="152" mass="17539">MDSFFSLASFSFSKLQKWNKPSVHPLVNCISLLKGSMLLFSASRLVCLARTLTNLLVIQALAFQLLVPKISSIYYRYRKPEAPNDVNCPIDSGMHVMTRLEGLRMRAEKVGEITALIRRRKYTIMYKYIYAREIESGARNKTISGDYEYRDK</sequence>
<dbReference type="AlphaFoldDB" id="A0AA38JNB0"/>
<name>A0AA38JNB0_9AGAR</name>
<protein>
    <submittedName>
        <fullName evidence="1">Uncharacterized protein</fullName>
    </submittedName>
</protein>
<reference evidence="1" key="2">
    <citation type="journal article" date="2023" name="Proc. Natl. Acad. Sci. U.S.A.">
        <title>A global phylogenomic analysis of the shiitake genus Lentinula.</title>
        <authorList>
            <person name="Sierra-Patev S."/>
            <person name="Min B."/>
            <person name="Naranjo-Ortiz M."/>
            <person name="Looney B."/>
            <person name="Konkel Z."/>
            <person name="Slot J.C."/>
            <person name="Sakamoto Y."/>
            <person name="Steenwyk J.L."/>
            <person name="Rokas A."/>
            <person name="Carro J."/>
            <person name="Camarero S."/>
            <person name="Ferreira P."/>
            <person name="Molpeceres G."/>
            <person name="Ruiz-Duenas F.J."/>
            <person name="Serrano A."/>
            <person name="Henrissat B."/>
            <person name="Drula E."/>
            <person name="Hughes K.W."/>
            <person name="Mata J.L."/>
            <person name="Ishikawa N.K."/>
            <person name="Vargas-Isla R."/>
            <person name="Ushijima S."/>
            <person name="Smith C.A."/>
            <person name="Donoghue J."/>
            <person name="Ahrendt S."/>
            <person name="Andreopoulos W."/>
            <person name="He G."/>
            <person name="LaButti K."/>
            <person name="Lipzen A."/>
            <person name="Ng V."/>
            <person name="Riley R."/>
            <person name="Sandor L."/>
            <person name="Barry K."/>
            <person name="Martinez A.T."/>
            <person name="Xiao Y."/>
            <person name="Gibbons J.G."/>
            <person name="Terashima K."/>
            <person name="Grigoriev I.V."/>
            <person name="Hibbett D."/>
        </authorList>
    </citation>
    <scope>NUCLEOTIDE SEQUENCE</scope>
    <source>
        <strain evidence="1">ET3784</strain>
    </source>
</reference>
<evidence type="ECO:0000313" key="1">
    <source>
        <dbReference type="EMBL" id="KAJ3735312.1"/>
    </source>
</evidence>
<accession>A0AA38JNB0</accession>
<comment type="caution">
    <text evidence="1">The sequence shown here is derived from an EMBL/GenBank/DDBJ whole genome shotgun (WGS) entry which is preliminary data.</text>
</comment>